<evidence type="ECO:0000256" key="2">
    <source>
        <dbReference type="SAM" id="SignalP"/>
    </source>
</evidence>
<feature type="chain" id="PRO_5026959123" evidence="2">
    <location>
        <begin position="21"/>
        <end position="257"/>
    </location>
</feature>
<protein>
    <submittedName>
        <fullName evidence="4">Glycoside hydrolase family 16 protein</fullName>
    </submittedName>
</protein>
<dbReference type="PANTHER" id="PTHR10963:SF55">
    <property type="entry name" value="GLYCOSIDE HYDROLASE FAMILY 16 PROTEIN"/>
    <property type="match status" value="1"/>
</dbReference>
<dbReference type="InterPro" id="IPR050546">
    <property type="entry name" value="Glycosyl_Hydrlase_16"/>
</dbReference>
<dbReference type="AlphaFoldDB" id="A0A6N1VI30"/>
<dbReference type="SUPFAM" id="SSF49899">
    <property type="entry name" value="Concanavalin A-like lectins/glucanases"/>
    <property type="match status" value="1"/>
</dbReference>
<comment type="similarity">
    <text evidence="1">Belongs to the glycosyl hydrolase 16 family.</text>
</comment>
<organism evidence="4 5">
    <name type="scientific">Oricola thermophila</name>
    <dbReference type="NCBI Taxonomy" id="2742145"/>
    <lineage>
        <taxon>Bacteria</taxon>
        <taxon>Pseudomonadati</taxon>
        <taxon>Pseudomonadota</taxon>
        <taxon>Alphaproteobacteria</taxon>
        <taxon>Hyphomicrobiales</taxon>
        <taxon>Ahrensiaceae</taxon>
        <taxon>Oricola</taxon>
    </lineage>
</organism>
<sequence>MARAAIAAAATLAFAVHSDAAEIDLSKFRIAFAEEFDFIDVSPWGENGSRWIAHTPWNGDFGDARFADPAPDHPFTVKNGILRIEARRNAEGIWESGLLAGVNRDWEGFTRRYGYFEARMKLPPGDGVWPAFWLNSREGVELDVVEYYGHDDDQFASVWHIWADEDEGGHRSDAKWTAVEPGSLTDRFNTYGVLVEPFKVTFFYNREPIWQFEAPWDVNPSFFPLVNLALGSGWPIDETPDPSYLYVDYIRVYEPTD</sequence>
<dbReference type="PANTHER" id="PTHR10963">
    <property type="entry name" value="GLYCOSYL HYDROLASE-RELATED"/>
    <property type="match status" value="1"/>
</dbReference>
<accession>A0A6N1VI30</accession>
<evidence type="ECO:0000313" key="5">
    <source>
        <dbReference type="Proteomes" id="UP000509367"/>
    </source>
</evidence>
<evidence type="ECO:0000256" key="1">
    <source>
        <dbReference type="ARBA" id="ARBA00006865"/>
    </source>
</evidence>
<keyword evidence="5" id="KW-1185">Reference proteome</keyword>
<dbReference type="Gene3D" id="2.60.120.200">
    <property type="match status" value="1"/>
</dbReference>
<evidence type="ECO:0000259" key="3">
    <source>
        <dbReference type="PROSITE" id="PS51762"/>
    </source>
</evidence>
<dbReference type="CDD" id="cd08023">
    <property type="entry name" value="GH16_laminarinase_like"/>
    <property type="match status" value="1"/>
</dbReference>
<keyword evidence="2" id="KW-0732">Signal</keyword>
<proteinExistence type="inferred from homology"/>
<dbReference type="EMBL" id="CP054836">
    <property type="protein sequence ID" value="QKV20540.1"/>
    <property type="molecule type" value="Genomic_DNA"/>
</dbReference>
<dbReference type="PROSITE" id="PS51762">
    <property type="entry name" value="GH16_2"/>
    <property type="match status" value="1"/>
</dbReference>
<dbReference type="Pfam" id="PF00722">
    <property type="entry name" value="Glyco_hydro_16"/>
    <property type="match status" value="1"/>
</dbReference>
<dbReference type="InterPro" id="IPR000757">
    <property type="entry name" value="Beta-glucanase-like"/>
</dbReference>
<dbReference type="KEGG" id="orm:HTY61_05390"/>
<name>A0A6N1VI30_9HYPH</name>
<gene>
    <name evidence="4" type="ORF">HTY61_05390</name>
</gene>
<feature type="signal peptide" evidence="2">
    <location>
        <begin position="1"/>
        <end position="20"/>
    </location>
</feature>
<dbReference type="GO" id="GO:0005975">
    <property type="term" value="P:carbohydrate metabolic process"/>
    <property type="evidence" value="ECO:0007669"/>
    <property type="project" value="InterPro"/>
</dbReference>
<reference evidence="4 5" key="1">
    <citation type="submission" date="2020-06" db="EMBL/GenBank/DDBJ databases">
        <title>Oricola thermophila sp. nov. isolated from a tidal sediments.</title>
        <authorList>
            <person name="Kwon K.K."/>
            <person name="Yang S.-H."/>
            <person name="Park M.-J."/>
        </authorList>
    </citation>
    <scope>NUCLEOTIDE SEQUENCE [LARGE SCALE GENOMIC DNA]</scope>
    <source>
        <strain evidence="4 5">MEBiC13590</strain>
    </source>
</reference>
<dbReference type="Proteomes" id="UP000509367">
    <property type="component" value="Chromosome"/>
</dbReference>
<dbReference type="InterPro" id="IPR013320">
    <property type="entry name" value="ConA-like_dom_sf"/>
</dbReference>
<keyword evidence="4" id="KW-0378">Hydrolase</keyword>
<feature type="domain" description="GH16" evidence="3">
    <location>
        <begin position="18"/>
        <end position="257"/>
    </location>
</feature>
<evidence type="ECO:0000313" key="4">
    <source>
        <dbReference type="EMBL" id="QKV20540.1"/>
    </source>
</evidence>
<dbReference type="GO" id="GO:0004553">
    <property type="term" value="F:hydrolase activity, hydrolyzing O-glycosyl compounds"/>
    <property type="evidence" value="ECO:0007669"/>
    <property type="project" value="InterPro"/>
</dbReference>